<organism evidence="1">
    <name type="scientific">Serratia proteamaculans (strain 568)</name>
    <dbReference type="NCBI Taxonomy" id="399741"/>
    <lineage>
        <taxon>Bacteria</taxon>
        <taxon>Pseudomonadati</taxon>
        <taxon>Pseudomonadota</taxon>
        <taxon>Gammaproteobacteria</taxon>
        <taxon>Enterobacterales</taxon>
        <taxon>Yersiniaceae</taxon>
        <taxon>Serratia</taxon>
    </lineage>
</organism>
<dbReference type="OrthoDB" id="6455850at2"/>
<evidence type="ECO:0008006" key="2">
    <source>
        <dbReference type="Google" id="ProtNLM"/>
    </source>
</evidence>
<dbReference type="eggNOG" id="ENOG50332BM">
    <property type="taxonomic scope" value="Bacteria"/>
</dbReference>
<dbReference type="HOGENOM" id="CLU_175398_0_0_6"/>
<dbReference type="AlphaFoldDB" id="A8GE26"/>
<name>A8GE26_SERP5</name>
<dbReference type="Gene3D" id="1.10.1660.60">
    <property type="entry name" value="Putative excisionased domain DUF1233"/>
    <property type="match status" value="1"/>
</dbReference>
<dbReference type="KEGG" id="spe:Spro_2265"/>
<dbReference type="InterPro" id="IPR038146">
    <property type="entry name" value="933W_put_Xis_sf"/>
</dbReference>
<dbReference type="STRING" id="399741.Spro_2265"/>
<evidence type="ECO:0000313" key="1">
    <source>
        <dbReference type="EMBL" id="ABV41366.1"/>
    </source>
</evidence>
<gene>
    <name evidence="1" type="ordered locus">Spro_2265</name>
</gene>
<dbReference type="Pfam" id="PF06806">
    <property type="entry name" value="DUF1233"/>
    <property type="match status" value="1"/>
</dbReference>
<reference evidence="1" key="1">
    <citation type="submission" date="2007-09" db="EMBL/GenBank/DDBJ databases">
        <title>Complete sequence of chromosome of Serratia proteamaculans 568.</title>
        <authorList>
            <consortium name="US DOE Joint Genome Institute"/>
            <person name="Copeland A."/>
            <person name="Lucas S."/>
            <person name="Lapidus A."/>
            <person name="Barry K."/>
            <person name="Glavina del Rio T."/>
            <person name="Dalin E."/>
            <person name="Tice H."/>
            <person name="Pitluck S."/>
            <person name="Chain P."/>
            <person name="Malfatti S."/>
            <person name="Shin M."/>
            <person name="Vergez L."/>
            <person name="Schmutz J."/>
            <person name="Larimer F."/>
            <person name="Land M."/>
            <person name="Hauser L."/>
            <person name="Kyrpides N."/>
            <person name="Kim E."/>
            <person name="Taghavi S."/>
            <person name="Newman L."/>
            <person name="Vangronsveld J."/>
            <person name="van der Lelie D."/>
            <person name="Richardson P."/>
        </authorList>
    </citation>
    <scope>NUCLEOTIDE SEQUENCE [LARGE SCALE GENOMIC DNA]</scope>
    <source>
        <strain evidence="1">568</strain>
    </source>
</reference>
<dbReference type="InterPro" id="IPR009634">
    <property type="entry name" value="Put_exci"/>
</dbReference>
<proteinExistence type="predicted"/>
<protein>
    <recommendedName>
        <fullName evidence="2">Excisionase</fullName>
    </recommendedName>
</protein>
<accession>A8GE26</accession>
<sequence length="92" mass="10794">MTTIIMLTPNDWVSEEVLIAISGLSESMIRHARRSSWLEGREYRYVSADMNPKDNCRIMYHRASIDIWVTKQRPAVKRRISPKFCLNDIPVQ</sequence>
<dbReference type="EMBL" id="CP000826">
    <property type="protein sequence ID" value="ABV41366.1"/>
    <property type="molecule type" value="Genomic_DNA"/>
</dbReference>